<dbReference type="InterPro" id="IPR005158">
    <property type="entry name" value="BTAD"/>
</dbReference>
<protein>
    <recommendedName>
        <fullName evidence="7">OmpR/PhoB-type domain-containing protein</fullName>
    </recommendedName>
</protein>
<dbReference type="SMART" id="SM01043">
    <property type="entry name" value="BTAD"/>
    <property type="match status" value="1"/>
</dbReference>
<comment type="similarity">
    <text evidence="1">Belongs to the AfsR/DnrI/RedD regulatory family.</text>
</comment>
<accession>A0A3R8SGI8</accession>
<dbReference type="PANTHER" id="PTHR35807">
    <property type="entry name" value="TRANSCRIPTIONAL REGULATOR REDD-RELATED"/>
    <property type="match status" value="1"/>
</dbReference>
<evidence type="ECO:0000256" key="4">
    <source>
        <dbReference type="ARBA" id="ARBA00023125"/>
    </source>
</evidence>
<sequence>MEIQVLGPLAAAVSGGSIVPTAAKPRQILALLALNANRIVSVAQLMEELWGTELPRSAATTLQTYILQLRRMLRAAAARSGLPGGAEHVLATRHGGYVLEVAPAAVDAHEFDRLTVAGHAAFGAGDMEGASALFGAACALWRGSVLVDVRHGSQLRIEATRLEESRIGVLERRIRADLRLGRHHEVIGELSALTGRHPLDEALHAHLIVALYRSGRAPRALGVYRQLRETLIEELGLEPSTALQHLQRTILCGEPVDDYGLAGTASAALARGSLAG</sequence>
<name>A0A3R8SGI8_9ACTN</name>
<evidence type="ECO:0000256" key="6">
    <source>
        <dbReference type="PROSITE-ProRule" id="PRU01091"/>
    </source>
</evidence>
<keyword evidence="9" id="KW-1185">Reference proteome</keyword>
<evidence type="ECO:0000313" key="9">
    <source>
        <dbReference type="Proteomes" id="UP000276379"/>
    </source>
</evidence>
<dbReference type="SMART" id="SM00862">
    <property type="entry name" value="Trans_reg_C"/>
    <property type="match status" value="1"/>
</dbReference>
<dbReference type="Gene3D" id="1.10.10.10">
    <property type="entry name" value="Winged helix-like DNA-binding domain superfamily/Winged helix DNA-binding domain"/>
    <property type="match status" value="1"/>
</dbReference>
<dbReference type="EMBL" id="PDES01000002">
    <property type="protein sequence ID" value="RRQ88660.1"/>
    <property type="molecule type" value="Genomic_DNA"/>
</dbReference>
<dbReference type="Pfam" id="PF00486">
    <property type="entry name" value="Trans_reg_C"/>
    <property type="match status" value="1"/>
</dbReference>
<gene>
    <name evidence="8" type="ORF">CQW44_05800</name>
</gene>
<dbReference type="GO" id="GO:0006355">
    <property type="term" value="P:regulation of DNA-templated transcription"/>
    <property type="evidence" value="ECO:0007669"/>
    <property type="project" value="InterPro"/>
</dbReference>
<feature type="DNA-binding region" description="OmpR/PhoB-type" evidence="6">
    <location>
        <begin position="1"/>
        <end position="101"/>
    </location>
</feature>
<dbReference type="GO" id="GO:0003677">
    <property type="term" value="F:DNA binding"/>
    <property type="evidence" value="ECO:0007669"/>
    <property type="project" value="UniProtKB-UniRule"/>
</dbReference>
<dbReference type="InterPro" id="IPR016032">
    <property type="entry name" value="Sig_transdc_resp-reg_C-effctor"/>
</dbReference>
<keyword evidence="5" id="KW-0804">Transcription</keyword>
<evidence type="ECO:0000256" key="2">
    <source>
        <dbReference type="ARBA" id="ARBA00023012"/>
    </source>
</evidence>
<dbReference type="Gene3D" id="1.25.40.10">
    <property type="entry name" value="Tetratricopeptide repeat domain"/>
    <property type="match status" value="1"/>
</dbReference>
<reference evidence="8 9" key="1">
    <citation type="submission" date="2017-10" db="EMBL/GenBank/DDBJ databases">
        <title>Draft genome of actinobacteria isolated from guarana (Paullinia cupana (Mart.) Ducke.</title>
        <authorList>
            <person name="Siqueira K.A."/>
            <person name="Liotti R.G."/>
            <person name="Mendes T.A."/>
            <person name="Soares M.A."/>
        </authorList>
    </citation>
    <scope>NUCLEOTIDE SEQUENCE [LARGE SCALE GENOMIC DNA]</scope>
    <source>
        <strain evidence="8 9">199</strain>
    </source>
</reference>
<dbReference type="Proteomes" id="UP000276379">
    <property type="component" value="Unassembled WGS sequence"/>
</dbReference>
<dbReference type="AlphaFoldDB" id="A0A3R8SGI8"/>
<dbReference type="InterPro" id="IPR051677">
    <property type="entry name" value="AfsR-DnrI-RedD_regulator"/>
</dbReference>
<evidence type="ECO:0000256" key="5">
    <source>
        <dbReference type="ARBA" id="ARBA00023163"/>
    </source>
</evidence>
<dbReference type="SUPFAM" id="SSF48452">
    <property type="entry name" value="TPR-like"/>
    <property type="match status" value="1"/>
</dbReference>
<dbReference type="RefSeq" id="WP_125212816.1">
    <property type="nucleotide sequence ID" value="NZ_PDES01000002.1"/>
</dbReference>
<dbReference type="InterPro" id="IPR001867">
    <property type="entry name" value="OmpR/PhoB-type_DNA-bd"/>
</dbReference>
<evidence type="ECO:0000313" key="8">
    <source>
        <dbReference type="EMBL" id="RRQ88660.1"/>
    </source>
</evidence>
<dbReference type="SUPFAM" id="SSF46894">
    <property type="entry name" value="C-terminal effector domain of the bipartite response regulators"/>
    <property type="match status" value="1"/>
</dbReference>
<proteinExistence type="inferred from homology"/>
<dbReference type="PROSITE" id="PS51755">
    <property type="entry name" value="OMPR_PHOB"/>
    <property type="match status" value="1"/>
</dbReference>
<evidence type="ECO:0000256" key="3">
    <source>
        <dbReference type="ARBA" id="ARBA00023015"/>
    </source>
</evidence>
<dbReference type="CDD" id="cd15831">
    <property type="entry name" value="BTAD"/>
    <property type="match status" value="1"/>
</dbReference>
<evidence type="ECO:0000256" key="1">
    <source>
        <dbReference type="ARBA" id="ARBA00005820"/>
    </source>
</evidence>
<dbReference type="InterPro" id="IPR011990">
    <property type="entry name" value="TPR-like_helical_dom_sf"/>
</dbReference>
<dbReference type="Pfam" id="PF03704">
    <property type="entry name" value="BTAD"/>
    <property type="match status" value="1"/>
</dbReference>
<keyword evidence="3" id="KW-0805">Transcription regulation</keyword>
<evidence type="ECO:0000259" key="7">
    <source>
        <dbReference type="PROSITE" id="PS51755"/>
    </source>
</evidence>
<organism evidence="8 9">
    <name type="scientific">Streptomyces griseofuscus</name>
    <dbReference type="NCBI Taxonomy" id="146922"/>
    <lineage>
        <taxon>Bacteria</taxon>
        <taxon>Bacillati</taxon>
        <taxon>Actinomycetota</taxon>
        <taxon>Actinomycetes</taxon>
        <taxon>Kitasatosporales</taxon>
        <taxon>Streptomycetaceae</taxon>
        <taxon>Streptomyces</taxon>
    </lineage>
</organism>
<keyword evidence="2" id="KW-0902">Two-component regulatory system</keyword>
<dbReference type="InterPro" id="IPR036388">
    <property type="entry name" value="WH-like_DNA-bd_sf"/>
</dbReference>
<dbReference type="PANTHER" id="PTHR35807:SF1">
    <property type="entry name" value="TRANSCRIPTIONAL REGULATOR REDD"/>
    <property type="match status" value="1"/>
</dbReference>
<keyword evidence="4 6" id="KW-0238">DNA-binding</keyword>
<dbReference type="GO" id="GO:0000160">
    <property type="term" value="P:phosphorelay signal transduction system"/>
    <property type="evidence" value="ECO:0007669"/>
    <property type="project" value="UniProtKB-KW"/>
</dbReference>
<feature type="domain" description="OmpR/PhoB-type" evidence="7">
    <location>
        <begin position="1"/>
        <end position="101"/>
    </location>
</feature>
<comment type="caution">
    <text evidence="8">The sequence shown here is derived from an EMBL/GenBank/DDBJ whole genome shotgun (WGS) entry which is preliminary data.</text>
</comment>